<organism evidence="1 2">
    <name type="scientific">Cetraspora pellucida</name>
    <dbReference type="NCBI Taxonomy" id="1433469"/>
    <lineage>
        <taxon>Eukaryota</taxon>
        <taxon>Fungi</taxon>
        <taxon>Fungi incertae sedis</taxon>
        <taxon>Mucoromycota</taxon>
        <taxon>Glomeromycotina</taxon>
        <taxon>Glomeromycetes</taxon>
        <taxon>Diversisporales</taxon>
        <taxon>Gigasporaceae</taxon>
        <taxon>Cetraspora</taxon>
    </lineage>
</organism>
<dbReference type="OrthoDB" id="2433378at2759"/>
<feature type="non-terminal residue" evidence="1">
    <location>
        <position position="1"/>
    </location>
</feature>
<accession>A0A9N9K849</accession>
<protein>
    <submittedName>
        <fullName evidence="1">7399_t:CDS:1</fullName>
    </submittedName>
</protein>
<keyword evidence="2" id="KW-1185">Reference proteome</keyword>
<comment type="caution">
    <text evidence="1">The sequence shown here is derived from an EMBL/GenBank/DDBJ whole genome shotgun (WGS) entry which is preliminary data.</text>
</comment>
<name>A0A9N9K849_9GLOM</name>
<dbReference type="Proteomes" id="UP000789759">
    <property type="component" value="Unassembled WGS sequence"/>
</dbReference>
<gene>
    <name evidence="1" type="ORF">CPELLU_LOCUS19059</name>
</gene>
<reference evidence="1" key="1">
    <citation type="submission" date="2021-06" db="EMBL/GenBank/DDBJ databases">
        <authorList>
            <person name="Kallberg Y."/>
            <person name="Tangrot J."/>
            <person name="Rosling A."/>
        </authorList>
    </citation>
    <scope>NUCLEOTIDE SEQUENCE</scope>
    <source>
        <strain evidence="1">FL966</strain>
    </source>
</reference>
<evidence type="ECO:0000313" key="1">
    <source>
        <dbReference type="EMBL" id="CAG8814764.1"/>
    </source>
</evidence>
<feature type="non-terminal residue" evidence="1">
    <location>
        <position position="89"/>
    </location>
</feature>
<proteinExistence type="predicted"/>
<evidence type="ECO:0000313" key="2">
    <source>
        <dbReference type="Proteomes" id="UP000789759"/>
    </source>
</evidence>
<dbReference type="AlphaFoldDB" id="A0A9N9K849"/>
<sequence length="89" mass="10355">KLLVYGLRIPPGALQFSNGWLDKFKDRNRICQHHLEEEAESADITAINNTIPLLKKKCLDYSAKRIYNIDKTGLFYYYDVSKVITKSFL</sequence>
<dbReference type="EMBL" id="CAJVQA010042352">
    <property type="protein sequence ID" value="CAG8814764.1"/>
    <property type="molecule type" value="Genomic_DNA"/>
</dbReference>